<evidence type="ECO:0000313" key="4">
    <source>
        <dbReference type="Proteomes" id="UP000184420"/>
    </source>
</evidence>
<accession>A0A1M7FH28</accession>
<dbReference type="OrthoDB" id="192769at2"/>
<sequence>MKTLLSLLTLCIALPFLAAGKGGQQYYQIKVYHISASQEAGLDSYLEQALLPALHRAGISQVGVFKPVTQDTADLRVYVFSAFKSLDQVSQLPAKLDKDAAYTTAATTFMSGYNNTAPYNRIETILLLAFEDMPKMALPALSSPKAERVYELRSYESATEAYHSNKVKMFNAGGEIEIFRRLGFNAVFYGSVIAGSHTPNLMYMTTFNNKADRDAHWKSFGADPAWKKLSALPEYAHNVSHQDIIFVRPTAYSDF</sequence>
<name>A0A1M7FH28_9BACT</name>
<evidence type="ECO:0000259" key="2">
    <source>
        <dbReference type="Pfam" id="PF07978"/>
    </source>
</evidence>
<feature type="domain" description="NIPSNAP" evidence="2">
    <location>
        <begin position="150"/>
        <end position="253"/>
    </location>
</feature>
<feature type="chain" id="PRO_5012252231" evidence="1">
    <location>
        <begin position="19"/>
        <end position="255"/>
    </location>
</feature>
<dbReference type="Pfam" id="PF07978">
    <property type="entry name" value="NIPSNAP"/>
    <property type="match status" value="1"/>
</dbReference>
<feature type="signal peptide" evidence="1">
    <location>
        <begin position="1"/>
        <end position="18"/>
    </location>
</feature>
<dbReference type="Proteomes" id="UP000184420">
    <property type="component" value="Unassembled WGS sequence"/>
</dbReference>
<dbReference type="EMBL" id="FRBL01000006">
    <property type="protein sequence ID" value="SHM03381.1"/>
    <property type="molecule type" value="Genomic_DNA"/>
</dbReference>
<proteinExistence type="predicted"/>
<dbReference type="Gene3D" id="3.30.70.100">
    <property type="match status" value="2"/>
</dbReference>
<protein>
    <submittedName>
        <fullName evidence="3">NIPSNAP protein</fullName>
    </submittedName>
</protein>
<keyword evidence="1" id="KW-0732">Signal</keyword>
<dbReference type="RefSeq" id="WP_073083082.1">
    <property type="nucleotide sequence ID" value="NZ_FRBL01000006.1"/>
</dbReference>
<evidence type="ECO:0000313" key="3">
    <source>
        <dbReference type="EMBL" id="SHM03381.1"/>
    </source>
</evidence>
<dbReference type="AlphaFoldDB" id="A0A1M7FH28"/>
<keyword evidence="4" id="KW-1185">Reference proteome</keyword>
<dbReference type="SUPFAM" id="SSF54909">
    <property type="entry name" value="Dimeric alpha+beta barrel"/>
    <property type="match status" value="1"/>
</dbReference>
<dbReference type="InterPro" id="IPR012577">
    <property type="entry name" value="NIPSNAP"/>
</dbReference>
<organism evidence="3 4">
    <name type="scientific">Chitinophaga jiangningensis</name>
    <dbReference type="NCBI Taxonomy" id="1419482"/>
    <lineage>
        <taxon>Bacteria</taxon>
        <taxon>Pseudomonadati</taxon>
        <taxon>Bacteroidota</taxon>
        <taxon>Chitinophagia</taxon>
        <taxon>Chitinophagales</taxon>
        <taxon>Chitinophagaceae</taxon>
        <taxon>Chitinophaga</taxon>
    </lineage>
</organism>
<evidence type="ECO:0000256" key="1">
    <source>
        <dbReference type="SAM" id="SignalP"/>
    </source>
</evidence>
<gene>
    <name evidence="3" type="ORF">SAMN05444266_106141</name>
</gene>
<dbReference type="STRING" id="1419482.SAMN05444266_106141"/>
<reference evidence="3 4" key="1">
    <citation type="submission" date="2016-11" db="EMBL/GenBank/DDBJ databases">
        <authorList>
            <person name="Jaros S."/>
            <person name="Januszkiewicz K."/>
            <person name="Wedrychowicz H."/>
        </authorList>
    </citation>
    <scope>NUCLEOTIDE SEQUENCE [LARGE SCALE GENOMIC DNA]</scope>
    <source>
        <strain evidence="3 4">DSM 27406</strain>
    </source>
</reference>
<dbReference type="InterPro" id="IPR011008">
    <property type="entry name" value="Dimeric_a/b-barrel"/>
</dbReference>